<evidence type="ECO:0000313" key="3">
    <source>
        <dbReference type="EMBL" id="MFD1721066.1"/>
    </source>
</evidence>
<dbReference type="Gene3D" id="1.10.10.10">
    <property type="entry name" value="Winged helix-like DNA-binding domain superfamily/Winged helix DNA-binding domain"/>
    <property type="match status" value="1"/>
</dbReference>
<comment type="caution">
    <text evidence="3">The sequence shown here is derived from an EMBL/GenBank/DDBJ whole genome shotgun (WGS) entry which is preliminary data.</text>
</comment>
<dbReference type="RefSeq" id="WP_377932965.1">
    <property type="nucleotide sequence ID" value="NZ_JBHUEA010000006.1"/>
</dbReference>
<keyword evidence="1" id="KW-0812">Transmembrane</keyword>
<reference evidence="4" key="1">
    <citation type="journal article" date="2019" name="Int. J. Syst. Evol. Microbiol.">
        <title>The Global Catalogue of Microorganisms (GCM) 10K type strain sequencing project: providing services to taxonomists for standard genome sequencing and annotation.</title>
        <authorList>
            <consortium name="The Broad Institute Genomics Platform"/>
            <consortium name="The Broad Institute Genome Sequencing Center for Infectious Disease"/>
            <person name="Wu L."/>
            <person name="Ma J."/>
        </authorList>
    </citation>
    <scope>NUCLEOTIDE SEQUENCE [LARGE SCALE GENOMIC DNA]</scope>
    <source>
        <strain evidence="4">CGMCC 1.12471</strain>
    </source>
</reference>
<dbReference type="SUPFAM" id="SSF46785">
    <property type="entry name" value="Winged helix' DNA-binding domain"/>
    <property type="match status" value="1"/>
</dbReference>
<dbReference type="SMART" id="SM00843">
    <property type="entry name" value="Ftsk_gamma"/>
    <property type="match status" value="1"/>
</dbReference>
<organism evidence="3 4">
    <name type="scientific">Amnibacterium endophyticum</name>
    <dbReference type="NCBI Taxonomy" id="2109337"/>
    <lineage>
        <taxon>Bacteria</taxon>
        <taxon>Bacillati</taxon>
        <taxon>Actinomycetota</taxon>
        <taxon>Actinomycetes</taxon>
        <taxon>Micrococcales</taxon>
        <taxon>Microbacteriaceae</taxon>
        <taxon>Amnibacterium</taxon>
    </lineage>
</organism>
<dbReference type="EMBL" id="JBHUEA010000006">
    <property type="protein sequence ID" value="MFD1721066.1"/>
    <property type="molecule type" value="Genomic_DNA"/>
</dbReference>
<feature type="transmembrane region" description="Helical" evidence="1">
    <location>
        <begin position="23"/>
        <end position="42"/>
    </location>
</feature>
<dbReference type="InterPro" id="IPR018541">
    <property type="entry name" value="Ftsk_gamma"/>
</dbReference>
<dbReference type="Proteomes" id="UP001597347">
    <property type="component" value="Unassembled WGS sequence"/>
</dbReference>
<feature type="domain" description="FtsK gamma" evidence="2">
    <location>
        <begin position="95"/>
        <end position="160"/>
    </location>
</feature>
<gene>
    <name evidence="3" type="ORF">ACFSBI_05845</name>
</gene>
<keyword evidence="1" id="KW-0472">Membrane</keyword>
<protein>
    <submittedName>
        <fullName evidence="3">DNA translocase FtsK</fullName>
    </submittedName>
</protein>
<keyword evidence="4" id="KW-1185">Reference proteome</keyword>
<name>A0ABW4LCL8_9MICO</name>
<accession>A0ABW4LCL8</accession>
<keyword evidence="1" id="KW-1133">Transmembrane helix</keyword>
<proteinExistence type="predicted"/>
<evidence type="ECO:0000256" key="1">
    <source>
        <dbReference type="SAM" id="Phobius"/>
    </source>
</evidence>
<evidence type="ECO:0000259" key="2">
    <source>
        <dbReference type="SMART" id="SM00843"/>
    </source>
</evidence>
<sequence>MTIIDRRQEPWQQEDSERRQRRAALMAAAAFLGLIAVLWLWWPAGVVLGLAAGVAAVARMGRRMHAEAEEALIADALSIDEDELWQEFRRLRVRLGDDWPAFRRAALVVTRQQSASSAVLRRELGVTTADAQHLLQLLETEGFVGEARGTQPRQVRVARGHAESLEELLEA</sequence>
<evidence type="ECO:0000313" key="4">
    <source>
        <dbReference type="Proteomes" id="UP001597347"/>
    </source>
</evidence>
<dbReference type="Pfam" id="PF09397">
    <property type="entry name" value="FtsK_gamma"/>
    <property type="match status" value="1"/>
</dbReference>
<dbReference type="InterPro" id="IPR036388">
    <property type="entry name" value="WH-like_DNA-bd_sf"/>
</dbReference>
<dbReference type="InterPro" id="IPR036390">
    <property type="entry name" value="WH_DNA-bd_sf"/>
</dbReference>